<reference evidence="9 11" key="1">
    <citation type="journal article" date="2012" name="Nature">
        <title>Algal genomes reveal evolutionary mosaicism and the fate of nucleomorphs.</title>
        <authorList>
            <consortium name="DOE Joint Genome Institute"/>
            <person name="Curtis B.A."/>
            <person name="Tanifuji G."/>
            <person name="Burki F."/>
            <person name="Gruber A."/>
            <person name="Irimia M."/>
            <person name="Maruyama S."/>
            <person name="Arias M.C."/>
            <person name="Ball S.G."/>
            <person name="Gile G.H."/>
            <person name="Hirakawa Y."/>
            <person name="Hopkins J.F."/>
            <person name="Kuo A."/>
            <person name="Rensing S.A."/>
            <person name="Schmutz J."/>
            <person name="Symeonidi A."/>
            <person name="Elias M."/>
            <person name="Eveleigh R.J."/>
            <person name="Herman E.K."/>
            <person name="Klute M.J."/>
            <person name="Nakayama T."/>
            <person name="Obornik M."/>
            <person name="Reyes-Prieto A."/>
            <person name="Armbrust E.V."/>
            <person name="Aves S.J."/>
            <person name="Beiko R.G."/>
            <person name="Coutinho P."/>
            <person name="Dacks J.B."/>
            <person name="Durnford D.G."/>
            <person name="Fast N.M."/>
            <person name="Green B.R."/>
            <person name="Grisdale C.J."/>
            <person name="Hempel F."/>
            <person name="Henrissat B."/>
            <person name="Hoppner M.P."/>
            <person name="Ishida K."/>
            <person name="Kim E."/>
            <person name="Koreny L."/>
            <person name="Kroth P.G."/>
            <person name="Liu Y."/>
            <person name="Malik S.B."/>
            <person name="Maier U.G."/>
            <person name="McRose D."/>
            <person name="Mock T."/>
            <person name="Neilson J.A."/>
            <person name="Onodera N.T."/>
            <person name="Poole A.M."/>
            <person name="Pritham E.J."/>
            <person name="Richards T.A."/>
            <person name="Rocap G."/>
            <person name="Roy S.W."/>
            <person name="Sarai C."/>
            <person name="Schaack S."/>
            <person name="Shirato S."/>
            <person name="Slamovits C.H."/>
            <person name="Spencer D.F."/>
            <person name="Suzuki S."/>
            <person name="Worden A.Z."/>
            <person name="Zauner S."/>
            <person name="Barry K."/>
            <person name="Bell C."/>
            <person name="Bharti A.K."/>
            <person name="Crow J.A."/>
            <person name="Grimwood J."/>
            <person name="Kramer R."/>
            <person name="Lindquist E."/>
            <person name="Lucas S."/>
            <person name="Salamov A."/>
            <person name="McFadden G.I."/>
            <person name="Lane C.E."/>
            <person name="Keeling P.J."/>
            <person name="Gray M.W."/>
            <person name="Grigoriev I.V."/>
            <person name="Archibald J.M."/>
        </authorList>
    </citation>
    <scope>NUCLEOTIDE SEQUENCE</scope>
    <source>
        <strain evidence="9 11">CCMP2712</strain>
    </source>
</reference>
<evidence type="ECO:0000256" key="3">
    <source>
        <dbReference type="ARBA" id="ARBA00022989"/>
    </source>
</evidence>
<dbReference type="EnsemblProtists" id="EKX54166">
    <property type="protein sequence ID" value="EKX54166"/>
    <property type="gene ID" value="GUITHDRAFT_100415"/>
</dbReference>
<dbReference type="PROSITE" id="PS50003">
    <property type="entry name" value="PH_DOMAIN"/>
    <property type="match status" value="1"/>
</dbReference>
<feature type="domain" description="PH" evidence="7">
    <location>
        <begin position="131"/>
        <end position="168"/>
    </location>
</feature>
<evidence type="ECO:0000256" key="2">
    <source>
        <dbReference type="ARBA" id="ARBA00022692"/>
    </source>
</evidence>
<dbReference type="InterPro" id="IPR027359">
    <property type="entry name" value="Volt_channel_dom_sf"/>
</dbReference>
<feature type="region of interest" description="Disordered" evidence="5">
    <location>
        <begin position="811"/>
        <end position="911"/>
    </location>
</feature>
<dbReference type="STRING" id="905079.L1JZY3"/>
<dbReference type="KEGG" id="gtt:GUITHDRAFT_100415"/>
<dbReference type="eggNOG" id="KOG2301">
    <property type="taxonomic scope" value="Eukaryota"/>
</dbReference>
<dbReference type="Proteomes" id="UP000011087">
    <property type="component" value="Unassembled WGS sequence"/>
</dbReference>
<keyword evidence="2 6" id="KW-0812">Transmembrane</keyword>
<feature type="compositionally biased region" description="Basic and acidic residues" evidence="5">
    <location>
        <begin position="817"/>
        <end position="851"/>
    </location>
</feature>
<evidence type="ECO:0008006" key="12">
    <source>
        <dbReference type="Google" id="ProtNLM"/>
    </source>
</evidence>
<feature type="compositionally biased region" description="Polar residues" evidence="5">
    <location>
        <begin position="862"/>
        <end position="874"/>
    </location>
</feature>
<dbReference type="SUPFAM" id="SSF50729">
    <property type="entry name" value="PH domain-like"/>
    <property type="match status" value="1"/>
</dbReference>
<dbReference type="GO" id="GO:0005248">
    <property type="term" value="F:voltage-gated sodium channel activity"/>
    <property type="evidence" value="ECO:0007669"/>
    <property type="project" value="TreeGrafter"/>
</dbReference>
<dbReference type="GO" id="GO:0001518">
    <property type="term" value="C:voltage-gated sodium channel complex"/>
    <property type="evidence" value="ECO:0007669"/>
    <property type="project" value="TreeGrafter"/>
</dbReference>
<feature type="transmembrane region" description="Helical" evidence="6">
    <location>
        <begin position="407"/>
        <end position="430"/>
    </location>
</feature>
<dbReference type="PANTHER" id="PTHR10037">
    <property type="entry name" value="VOLTAGE-GATED CATION CHANNEL CALCIUM AND SODIUM"/>
    <property type="match status" value="1"/>
</dbReference>
<evidence type="ECO:0000313" key="10">
    <source>
        <dbReference type="EnsemblProtists" id="EKX54166"/>
    </source>
</evidence>
<keyword evidence="11" id="KW-1185">Reference proteome</keyword>
<evidence type="ECO:0000256" key="1">
    <source>
        <dbReference type="ARBA" id="ARBA00004141"/>
    </source>
</evidence>
<feature type="region of interest" description="Disordered" evidence="5">
    <location>
        <begin position="753"/>
        <end position="798"/>
    </location>
</feature>
<feature type="compositionally biased region" description="Basic residues" evidence="5">
    <location>
        <begin position="878"/>
        <end position="888"/>
    </location>
</feature>
<dbReference type="SUPFAM" id="SSF81324">
    <property type="entry name" value="Voltage-gated potassium channels"/>
    <property type="match status" value="1"/>
</dbReference>
<dbReference type="PaxDb" id="55529-EKX54166"/>
<dbReference type="GeneID" id="17310609"/>
<feature type="compositionally biased region" description="Basic and acidic residues" evidence="5">
    <location>
        <begin position="889"/>
        <end position="911"/>
    </location>
</feature>
<dbReference type="GO" id="GO:0005509">
    <property type="term" value="F:calcium ion binding"/>
    <property type="evidence" value="ECO:0007669"/>
    <property type="project" value="InterPro"/>
</dbReference>
<evidence type="ECO:0000313" key="11">
    <source>
        <dbReference type="Proteomes" id="UP000011087"/>
    </source>
</evidence>
<feature type="transmembrane region" description="Helical" evidence="6">
    <location>
        <begin position="268"/>
        <end position="289"/>
    </location>
</feature>
<evidence type="ECO:0000256" key="5">
    <source>
        <dbReference type="SAM" id="MobiDB-lite"/>
    </source>
</evidence>
<accession>L1JZY3</accession>
<dbReference type="RefSeq" id="XP_005841146.1">
    <property type="nucleotide sequence ID" value="XM_005841089.1"/>
</dbReference>
<dbReference type="Gene3D" id="1.20.120.350">
    <property type="entry name" value="Voltage-gated potassium channels. Chain C"/>
    <property type="match status" value="1"/>
</dbReference>
<dbReference type="InterPro" id="IPR043203">
    <property type="entry name" value="VGCC_Ca_Na"/>
</dbReference>
<dbReference type="SMART" id="SM00233">
    <property type="entry name" value="PH"/>
    <property type="match status" value="1"/>
</dbReference>
<gene>
    <name evidence="9" type="ORF">GUITHDRAFT_100415</name>
</gene>
<dbReference type="InterPro" id="IPR011992">
    <property type="entry name" value="EF-hand-dom_pair"/>
</dbReference>
<evidence type="ECO:0000313" key="9">
    <source>
        <dbReference type="EMBL" id="EKX54166.1"/>
    </source>
</evidence>
<dbReference type="Gene3D" id="1.10.287.70">
    <property type="match status" value="1"/>
</dbReference>
<dbReference type="Pfam" id="PF00520">
    <property type="entry name" value="Ion_trans"/>
    <property type="match status" value="2"/>
</dbReference>
<sequence length="975" mass="111289">MYVASRPLMVSRSHRLSSAHLSLAYDKNAEMMPRREVCTKDSEVQLLNGSLEFQPRRIALTPDMLAIAWENGDQIVDYIPLHDIVGVQRASIEDWAKPEERAEVEYFDTNAKVLRRQAKLVVESGRPLREFKVSTAKDGYNSGHTYIFQTRSESECQDWISTITELAEVALKRWKKKHRIKRLQNRLSLFYNSKRMQVVVAIMIALNFASTATLLQMRPELNEEPYDPQVLQWLEQIDQIFTILFTLELLLNISAHWFKSFVSNGWNLFDAFIITISLVSLGPIQLPFFKAFRIMRAFRILRLFGKLQSLRLLTNALTASLIPVANAMLVRICVSTGRNLTSDQIAVFVTSIFAVLGVNFFSEKDPENWKTFLKAMFALFQAATLDNWAEKARKLFRADGTIEPGPALFFVFFLIIVAFTLVPVVVAVLIDNFTSAVRTERESLMSEKLSRLTAGVEAHSLDPLLRTLMNSQSQADFKKRIQNIFKKLDIDNSGGLTHQEVYEGLRKMNFIPPIKISNEEFRSLTQDKKMCNEKGELDLPAFEKVMILQMKLFAERQLGQMTVTADDHTAIMMLGIKSLLFAQRDDSAEEKVETKAKDSNFKRLESSERRSPICKAIEPKRDHYNSPANRNNMIEFLDNCSNLVYQCFHELESSSGSSDHHALSLHLRALESMIKAQKRMVSRMNTPTELQEERIVPLTARTASSNPWPFTPRRLRDKSLSLETGVVRTFRENFRSRSNLDVPLASARSEFRHVAEQAATDSGEEVRSARMSRRSASLGSIDRSKKPQQGAEVLHPQDLFDSDVLRGEQEYGNAHQRPHEDEEPEGRARAQDLPRQAVHEVADDHAETSEPRRHHSEKHQHSGNGNDVRPSSNAKDGRHSRSPNSRRAKPVEGAHPHHSRISLDGERREPHKLNGQLQAWRDRLGLVDIQEKESKETKMNHHRERKSVERALNDRRAARLGSNDIVYVDGNGAVP</sequence>
<dbReference type="InterPro" id="IPR001849">
    <property type="entry name" value="PH_domain"/>
</dbReference>
<feature type="domain" description="EF-hand" evidence="8">
    <location>
        <begin position="476"/>
        <end position="511"/>
    </location>
</feature>
<protein>
    <recommendedName>
        <fullName evidence="12">EF-hand domain-containing protein</fullName>
    </recommendedName>
</protein>
<feature type="transmembrane region" description="Helical" evidence="6">
    <location>
        <begin position="310"/>
        <end position="332"/>
    </location>
</feature>
<reference evidence="11" key="2">
    <citation type="submission" date="2012-11" db="EMBL/GenBank/DDBJ databases">
        <authorList>
            <person name="Kuo A."/>
            <person name="Curtis B.A."/>
            <person name="Tanifuji G."/>
            <person name="Burki F."/>
            <person name="Gruber A."/>
            <person name="Irimia M."/>
            <person name="Maruyama S."/>
            <person name="Arias M.C."/>
            <person name="Ball S.G."/>
            <person name="Gile G.H."/>
            <person name="Hirakawa Y."/>
            <person name="Hopkins J.F."/>
            <person name="Rensing S.A."/>
            <person name="Schmutz J."/>
            <person name="Symeonidi A."/>
            <person name="Elias M."/>
            <person name="Eveleigh R.J."/>
            <person name="Herman E.K."/>
            <person name="Klute M.J."/>
            <person name="Nakayama T."/>
            <person name="Obornik M."/>
            <person name="Reyes-Prieto A."/>
            <person name="Armbrust E.V."/>
            <person name="Aves S.J."/>
            <person name="Beiko R.G."/>
            <person name="Coutinho P."/>
            <person name="Dacks J.B."/>
            <person name="Durnford D.G."/>
            <person name="Fast N.M."/>
            <person name="Green B.R."/>
            <person name="Grisdale C."/>
            <person name="Hempe F."/>
            <person name="Henrissat B."/>
            <person name="Hoppner M.P."/>
            <person name="Ishida K.-I."/>
            <person name="Kim E."/>
            <person name="Koreny L."/>
            <person name="Kroth P.G."/>
            <person name="Liu Y."/>
            <person name="Malik S.-B."/>
            <person name="Maier U.G."/>
            <person name="McRose D."/>
            <person name="Mock T."/>
            <person name="Neilson J.A."/>
            <person name="Onodera N.T."/>
            <person name="Poole A.M."/>
            <person name="Pritham E.J."/>
            <person name="Richards T.A."/>
            <person name="Rocap G."/>
            <person name="Roy S.W."/>
            <person name="Sarai C."/>
            <person name="Schaack S."/>
            <person name="Shirato S."/>
            <person name="Slamovits C.H."/>
            <person name="Spencer D.F."/>
            <person name="Suzuki S."/>
            <person name="Worden A.Z."/>
            <person name="Zauner S."/>
            <person name="Barry K."/>
            <person name="Bell C."/>
            <person name="Bharti A.K."/>
            <person name="Crow J.A."/>
            <person name="Grimwood J."/>
            <person name="Kramer R."/>
            <person name="Lindquist E."/>
            <person name="Lucas S."/>
            <person name="Salamov A."/>
            <person name="McFadden G.I."/>
            <person name="Lane C.E."/>
            <person name="Keeling P.J."/>
            <person name="Gray M.W."/>
            <person name="Grigoriev I.V."/>
            <person name="Archibald J.M."/>
        </authorList>
    </citation>
    <scope>NUCLEOTIDE SEQUENCE</scope>
    <source>
        <strain evidence="11">CCMP2712</strain>
    </source>
</reference>
<name>L1JZY3_GUITC</name>
<organism evidence="9">
    <name type="scientific">Guillardia theta (strain CCMP2712)</name>
    <name type="common">Cryptophyte</name>
    <dbReference type="NCBI Taxonomy" id="905079"/>
    <lineage>
        <taxon>Eukaryota</taxon>
        <taxon>Cryptophyceae</taxon>
        <taxon>Pyrenomonadales</taxon>
        <taxon>Geminigeraceae</taxon>
        <taxon>Guillardia</taxon>
    </lineage>
</organism>
<dbReference type="InterPro" id="IPR005821">
    <property type="entry name" value="Ion_trans_dom"/>
</dbReference>
<comment type="subcellular location">
    <subcellularLocation>
        <location evidence="1">Membrane</location>
        <topology evidence="1">Multi-pass membrane protein</topology>
    </subcellularLocation>
</comment>
<evidence type="ECO:0000259" key="7">
    <source>
        <dbReference type="PROSITE" id="PS50003"/>
    </source>
</evidence>
<evidence type="ECO:0000256" key="4">
    <source>
        <dbReference type="ARBA" id="ARBA00023136"/>
    </source>
</evidence>
<feature type="transmembrane region" description="Helical" evidence="6">
    <location>
        <begin position="198"/>
        <end position="217"/>
    </location>
</feature>
<dbReference type="SUPFAM" id="SSF47473">
    <property type="entry name" value="EF-hand"/>
    <property type="match status" value="1"/>
</dbReference>
<dbReference type="AlphaFoldDB" id="L1JZY3"/>
<dbReference type="EMBL" id="JH992968">
    <property type="protein sequence ID" value="EKX54166.1"/>
    <property type="molecule type" value="Genomic_DNA"/>
</dbReference>
<evidence type="ECO:0000256" key="6">
    <source>
        <dbReference type="SAM" id="Phobius"/>
    </source>
</evidence>
<dbReference type="PROSITE" id="PS50222">
    <property type="entry name" value="EF_HAND_2"/>
    <property type="match status" value="1"/>
</dbReference>
<keyword evidence="3 6" id="KW-1133">Transmembrane helix</keyword>
<proteinExistence type="predicted"/>
<dbReference type="HOGENOM" id="CLU_304729_0_0_1"/>
<reference evidence="10" key="3">
    <citation type="submission" date="2016-03" db="UniProtKB">
        <authorList>
            <consortium name="EnsemblProtists"/>
        </authorList>
    </citation>
    <scope>IDENTIFICATION</scope>
</reference>
<keyword evidence="4 6" id="KW-0472">Membrane</keyword>
<dbReference type="OrthoDB" id="416585at2759"/>
<evidence type="ECO:0000259" key="8">
    <source>
        <dbReference type="PROSITE" id="PS50222"/>
    </source>
</evidence>
<dbReference type="InterPro" id="IPR002048">
    <property type="entry name" value="EF_hand_dom"/>
</dbReference>
<dbReference type="Gene3D" id="1.10.238.10">
    <property type="entry name" value="EF-hand"/>
    <property type="match status" value="1"/>
</dbReference>
<feature type="transmembrane region" description="Helical" evidence="6">
    <location>
        <begin position="344"/>
        <end position="362"/>
    </location>
</feature>
<dbReference type="PANTHER" id="PTHR10037:SF62">
    <property type="entry name" value="SODIUM CHANNEL PROTEIN 60E"/>
    <property type="match status" value="1"/>
</dbReference>